<evidence type="ECO:0008006" key="3">
    <source>
        <dbReference type="Google" id="ProtNLM"/>
    </source>
</evidence>
<dbReference type="Proteomes" id="UP000178647">
    <property type="component" value="Unassembled WGS sequence"/>
</dbReference>
<evidence type="ECO:0000313" key="1">
    <source>
        <dbReference type="EMBL" id="OGZ24061.1"/>
    </source>
</evidence>
<protein>
    <recommendedName>
        <fullName evidence="3">GxxExxY protein</fullName>
    </recommendedName>
</protein>
<organism evidence="1 2">
    <name type="scientific">Candidatus Nealsonbacteria bacterium RIFCSPLOWO2_01_FULL_43_32</name>
    <dbReference type="NCBI Taxonomy" id="1801672"/>
    <lineage>
        <taxon>Bacteria</taxon>
        <taxon>Candidatus Nealsoniibacteriota</taxon>
    </lineage>
</organism>
<dbReference type="EMBL" id="MHMH01000020">
    <property type="protein sequence ID" value="OGZ24061.1"/>
    <property type="molecule type" value="Genomic_DNA"/>
</dbReference>
<evidence type="ECO:0000313" key="2">
    <source>
        <dbReference type="Proteomes" id="UP000178647"/>
    </source>
</evidence>
<dbReference type="NCBIfam" id="TIGR04256">
    <property type="entry name" value="GxxExxY"/>
    <property type="match status" value="1"/>
</dbReference>
<sequence length="127" mass="15045">MTDLIHKELSYKIIGAIFNVFNKLGYGYQEKYYQRAIALELNKEKLRYVREKEIKLNYQDEAIGKYFLDFIIENKIVLELKVANTFYMRDIQQVLGYLKASGLQLGILVIITKQGIKYKRIINIRDN</sequence>
<accession>A0A1G2EFE5</accession>
<dbReference type="STRING" id="1801672.A2896_01045"/>
<name>A0A1G2EFE5_9BACT</name>
<comment type="caution">
    <text evidence="1">The sequence shown here is derived from an EMBL/GenBank/DDBJ whole genome shotgun (WGS) entry which is preliminary data.</text>
</comment>
<gene>
    <name evidence="1" type="ORF">A2896_01045</name>
</gene>
<dbReference type="InterPro" id="IPR026350">
    <property type="entry name" value="GxxExxY"/>
</dbReference>
<dbReference type="AlphaFoldDB" id="A0A1G2EFE5"/>
<proteinExistence type="predicted"/>
<reference evidence="1 2" key="1">
    <citation type="journal article" date="2016" name="Nat. Commun.">
        <title>Thousands of microbial genomes shed light on interconnected biogeochemical processes in an aquifer system.</title>
        <authorList>
            <person name="Anantharaman K."/>
            <person name="Brown C.T."/>
            <person name="Hug L.A."/>
            <person name="Sharon I."/>
            <person name="Castelle C.J."/>
            <person name="Probst A.J."/>
            <person name="Thomas B.C."/>
            <person name="Singh A."/>
            <person name="Wilkins M.J."/>
            <person name="Karaoz U."/>
            <person name="Brodie E.L."/>
            <person name="Williams K.H."/>
            <person name="Hubbard S.S."/>
            <person name="Banfield J.F."/>
        </authorList>
    </citation>
    <scope>NUCLEOTIDE SEQUENCE [LARGE SCALE GENOMIC DNA]</scope>
</reference>
<dbReference type="Pfam" id="PF13366">
    <property type="entry name" value="PDDEXK_3"/>
    <property type="match status" value="1"/>
</dbReference>